<proteinExistence type="predicted"/>
<protein>
    <submittedName>
        <fullName evidence="4">Secreted protein</fullName>
    </submittedName>
</protein>
<dbReference type="Proteomes" id="UP000095280">
    <property type="component" value="Unplaced"/>
</dbReference>
<dbReference type="AlphaFoldDB" id="A0A1I8FJ77"/>
<reference evidence="4" key="1">
    <citation type="submission" date="2016-11" db="UniProtKB">
        <authorList>
            <consortium name="WormBaseParasite"/>
        </authorList>
    </citation>
    <scope>IDENTIFICATION</scope>
</reference>
<feature type="compositionally biased region" description="Basic and acidic residues" evidence="1">
    <location>
        <begin position="46"/>
        <end position="61"/>
    </location>
</feature>
<keyword evidence="2" id="KW-0732">Signal</keyword>
<evidence type="ECO:0000256" key="1">
    <source>
        <dbReference type="SAM" id="MobiDB-lite"/>
    </source>
</evidence>
<evidence type="ECO:0000313" key="3">
    <source>
        <dbReference type="Proteomes" id="UP000095280"/>
    </source>
</evidence>
<name>A0A1I8FJ77_9PLAT</name>
<sequence length="124" mass="12788">MPSSAAVSAFALLVAGGHSAWRSAAPASTPTSWWGQVHQEVRLRSRQDNVEGVQPERRRGEAGAAQQTCHRLGQAEQQAPPAGAAVPHQAGGRGVPLLPATGASCPTWSCTATDAGTEFELAPP</sequence>
<dbReference type="WBParaSite" id="maker-unitig_37041-snap-gene-0.2-mRNA-1">
    <property type="protein sequence ID" value="maker-unitig_37041-snap-gene-0.2-mRNA-1"/>
    <property type="gene ID" value="maker-unitig_37041-snap-gene-0.2"/>
</dbReference>
<feature type="compositionally biased region" description="Low complexity" evidence="1">
    <location>
        <begin position="74"/>
        <end position="90"/>
    </location>
</feature>
<evidence type="ECO:0000256" key="2">
    <source>
        <dbReference type="SAM" id="SignalP"/>
    </source>
</evidence>
<feature type="chain" id="PRO_5009318727" evidence="2">
    <location>
        <begin position="20"/>
        <end position="124"/>
    </location>
</feature>
<evidence type="ECO:0000313" key="4">
    <source>
        <dbReference type="WBParaSite" id="maker-unitig_37041-snap-gene-0.2-mRNA-1"/>
    </source>
</evidence>
<keyword evidence="3" id="KW-1185">Reference proteome</keyword>
<feature type="signal peptide" evidence="2">
    <location>
        <begin position="1"/>
        <end position="19"/>
    </location>
</feature>
<feature type="region of interest" description="Disordered" evidence="1">
    <location>
        <begin position="46"/>
        <end position="98"/>
    </location>
</feature>
<organism evidence="3 4">
    <name type="scientific">Macrostomum lignano</name>
    <dbReference type="NCBI Taxonomy" id="282301"/>
    <lineage>
        <taxon>Eukaryota</taxon>
        <taxon>Metazoa</taxon>
        <taxon>Spiralia</taxon>
        <taxon>Lophotrochozoa</taxon>
        <taxon>Platyhelminthes</taxon>
        <taxon>Rhabditophora</taxon>
        <taxon>Macrostomorpha</taxon>
        <taxon>Macrostomida</taxon>
        <taxon>Macrostomidae</taxon>
        <taxon>Macrostomum</taxon>
    </lineage>
</organism>
<accession>A0A1I8FJ77</accession>